<keyword evidence="3" id="KW-1185">Reference proteome</keyword>
<evidence type="ECO:0000313" key="3">
    <source>
        <dbReference type="Proteomes" id="UP000504634"/>
    </source>
</evidence>
<sequence length="204" mass="23181">MEKSAFIVKVLENQEPWELQMPLVARRSIPKNPWQAVADIVGFEMYYSRFFQPLEVPKSIVQSEQSVKIEPPPDKTGNYIIVDDVSEVASAFEVMDGKFQHSFLPQIEALGRAEISKYRIEENELALPAEDASLFKEDEHPMDNEDFTFLVGLYPDIKALSGLSRLEFRFGVCRLLHEVTHRRTSGSDSTSSVYSGAALFEEET</sequence>
<dbReference type="GO" id="GO:0005634">
    <property type="term" value="C:nucleus"/>
    <property type="evidence" value="ECO:0007669"/>
    <property type="project" value="UniProtKB-SubCell"/>
</dbReference>
<dbReference type="GO" id="GO:0003677">
    <property type="term" value="F:DNA binding"/>
    <property type="evidence" value="ECO:0007669"/>
    <property type="project" value="InterPro"/>
</dbReference>
<dbReference type="InterPro" id="IPR004210">
    <property type="entry name" value="BESS_motif"/>
</dbReference>
<keyword evidence="1" id="KW-0539">Nucleus</keyword>
<comment type="subcellular location">
    <subcellularLocation>
        <location evidence="1">Nucleus</location>
    </subcellularLocation>
</comment>
<reference evidence="4" key="1">
    <citation type="submission" date="2025-08" db="UniProtKB">
        <authorList>
            <consortium name="RefSeq"/>
        </authorList>
    </citation>
    <scope>IDENTIFICATION</scope>
    <source>
        <strain evidence="4">11010-0011.00</strain>
        <tissue evidence="4">Whole body</tissue>
    </source>
</reference>
<dbReference type="PROSITE" id="PS51031">
    <property type="entry name" value="BESS"/>
    <property type="match status" value="1"/>
</dbReference>
<evidence type="ECO:0000259" key="2">
    <source>
        <dbReference type="PROSITE" id="PS51031"/>
    </source>
</evidence>
<name>A0A6J2TT41_DROLE</name>
<dbReference type="AlphaFoldDB" id="A0A6J2TT41"/>
<evidence type="ECO:0000256" key="1">
    <source>
        <dbReference type="PROSITE-ProRule" id="PRU00371"/>
    </source>
</evidence>
<feature type="domain" description="BESS" evidence="2">
    <location>
        <begin position="143"/>
        <end position="182"/>
    </location>
</feature>
<dbReference type="GeneID" id="115627995"/>
<dbReference type="RefSeq" id="XP_030379751.1">
    <property type="nucleotide sequence ID" value="XM_030523891.1"/>
</dbReference>
<protein>
    <submittedName>
        <fullName evidence="4">Uncharacterized protein LOC115627995 isoform X1</fullName>
    </submittedName>
</protein>
<gene>
    <name evidence="4" type="primary">LOC115627995</name>
</gene>
<accession>A0A6J2TT41</accession>
<proteinExistence type="predicted"/>
<dbReference type="Proteomes" id="UP000504634">
    <property type="component" value="Unplaced"/>
</dbReference>
<organism evidence="3 4">
    <name type="scientific">Drosophila lebanonensis</name>
    <name type="common">Fruit fly</name>
    <name type="synonym">Scaptodrosophila lebanonensis</name>
    <dbReference type="NCBI Taxonomy" id="7225"/>
    <lineage>
        <taxon>Eukaryota</taxon>
        <taxon>Metazoa</taxon>
        <taxon>Ecdysozoa</taxon>
        <taxon>Arthropoda</taxon>
        <taxon>Hexapoda</taxon>
        <taxon>Insecta</taxon>
        <taxon>Pterygota</taxon>
        <taxon>Neoptera</taxon>
        <taxon>Endopterygota</taxon>
        <taxon>Diptera</taxon>
        <taxon>Brachycera</taxon>
        <taxon>Muscomorpha</taxon>
        <taxon>Ephydroidea</taxon>
        <taxon>Drosophilidae</taxon>
        <taxon>Scaptodrosophila</taxon>
    </lineage>
</organism>
<evidence type="ECO:0000313" key="4">
    <source>
        <dbReference type="RefSeq" id="XP_030379751.1"/>
    </source>
</evidence>